<feature type="chain" id="PRO_5045802796" evidence="1">
    <location>
        <begin position="28"/>
        <end position="86"/>
    </location>
</feature>
<evidence type="ECO:0000256" key="1">
    <source>
        <dbReference type="SAM" id="SignalP"/>
    </source>
</evidence>
<keyword evidence="1" id="KW-0732">Signal</keyword>
<evidence type="ECO:0000313" key="3">
    <source>
        <dbReference type="Proteomes" id="UP001237448"/>
    </source>
</evidence>
<accession>A0ABU0FAY5</accession>
<feature type="signal peptide" evidence="1">
    <location>
        <begin position="1"/>
        <end position="27"/>
    </location>
</feature>
<name>A0ABU0FAY5_9HYPH</name>
<sequence length="86" mass="10220">MKNIRTQACAVLLGATALAFVAMGASARIVCNEEGDCWHVQSDYEYRPEFRLTVHPDDWQWQDEHKYRWREHQGRGYWRGGEWSDF</sequence>
<dbReference type="EMBL" id="JAUSVK010000001">
    <property type="protein sequence ID" value="MDQ0391777.1"/>
    <property type="molecule type" value="Genomic_DNA"/>
</dbReference>
<keyword evidence="3" id="KW-1185">Reference proteome</keyword>
<comment type="caution">
    <text evidence="2">The sequence shown here is derived from an EMBL/GenBank/DDBJ whole genome shotgun (WGS) entry which is preliminary data.</text>
</comment>
<reference evidence="2 3" key="1">
    <citation type="submission" date="2023-07" db="EMBL/GenBank/DDBJ databases">
        <title>Genomic Encyclopedia of Type Strains, Phase IV (KMG-IV): sequencing the most valuable type-strain genomes for metagenomic binning, comparative biology and taxonomic classification.</title>
        <authorList>
            <person name="Goeker M."/>
        </authorList>
    </citation>
    <scope>NUCLEOTIDE SEQUENCE [LARGE SCALE GENOMIC DNA]</scope>
    <source>
        <strain evidence="2 3">DSM 5896</strain>
    </source>
</reference>
<evidence type="ECO:0000313" key="2">
    <source>
        <dbReference type="EMBL" id="MDQ0391777.1"/>
    </source>
</evidence>
<proteinExistence type="predicted"/>
<protein>
    <submittedName>
        <fullName evidence="2">Uncharacterized protein</fullName>
    </submittedName>
</protein>
<dbReference type="Proteomes" id="UP001237448">
    <property type="component" value="Unassembled WGS sequence"/>
</dbReference>
<dbReference type="RefSeq" id="WP_307424643.1">
    <property type="nucleotide sequence ID" value="NZ_JAUSVK010000001.1"/>
</dbReference>
<organism evidence="2 3">
    <name type="scientific">Labrys monachus</name>
    <dbReference type="NCBI Taxonomy" id="217067"/>
    <lineage>
        <taxon>Bacteria</taxon>
        <taxon>Pseudomonadati</taxon>
        <taxon>Pseudomonadota</taxon>
        <taxon>Alphaproteobacteria</taxon>
        <taxon>Hyphomicrobiales</taxon>
        <taxon>Xanthobacteraceae</taxon>
        <taxon>Labrys</taxon>
    </lineage>
</organism>
<gene>
    <name evidence="2" type="ORF">J3R73_001569</name>
</gene>